<dbReference type="EMBL" id="JBHMCY010000054">
    <property type="protein sequence ID" value="MFB9465820.1"/>
    <property type="molecule type" value="Genomic_DNA"/>
</dbReference>
<protein>
    <submittedName>
        <fullName evidence="3">Class I adenylate-forming enzyme family protein</fullName>
    </submittedName>
</protein>
<feature type="domain" description="AMP-dependent synthetase/ligase" evidence="1">
    <location>
        <begin position="22"/>
        <end position="365"/>
    </location>
</feature>
<evidence type="ECO:0000259" key="2">
    <source>
        <dbReference type="Pfam" id="PF13193"/>
    </source>
</evidence>
<dbReference type="InterPro" id="IPR000873">
    <property type="entry name" value="AMP-dep_synth/lig_dom"/>
</dbReference>
<evidence type="ECO:0000313" key="4">
    <source>
        <dbReference type="Proteomes" id="UP001589709"/>
    </source>
</evidence>
<dbReference type="Gene3D" id="3.40.50.12780">
    <property type="entry name" value="N-terminal domain of ligase-like"/>
    <property type="match status" value="1"/>
</dbReference>
<gene>
    <name evidence="3" type="ORF">ACFF45_24710</name>
</gene>
<dbReference type="PROSITE" id="PS00455">
    <property type="entry name" value="AMP_BINDING"/>
    <property type="match status" value="1"/>
</dbReference>
<comment type="caution">
    <text evidence="3">The sequence shown here is derived from an EMBL/GenBank/DDBJ whole genome shotgun (WGS) entry which is preliminary data.</text>
</comment>
<sequence>MTSQAAPPTDAQDLSDYLVLTCAKHAERLALTDGGARMTYSRLHTAVEEAAQLIHGSAGANDGPVLVLMDNSVDSLVRLFAVWRSGRCAVPLDASVPAPVVISAVDRTGAAAVSLGEIERSRDDLRKLGEAVPGGLRVLSVQDGERDPLLSGAALVIFTSGSTGIPKGVVLGHTGILAKLAMVQEALAYQPGDQALAVLRTSFLFCQWDILLTLGTGGSVRLLDKFTPSGLCEALADEPVSRVAVVPTMLRQILPLLENQPVRDPLVRTRSPQQVVVGGELLPPQTGDRYRTLLPHSGISIIYGLTETSAPDFILPAADYDAHPDTVGRALSGVRWYVDAPDRAAAVGDTGVLAVSSAGVLRGYLGQPELTGAAVEDGFFRTGDQVEVRKGGRISVLGRGTAVVVKGANKIAPAEVEAVLEQHPQVVDAFSCGVPDPLLGERLCAVVAPTPGDEPTPEELIRWMFERVERYKVPDVLYVRESLPTGSTGKIDRAELSSWVLQQTGTAS</sequence>
<dbReference type="Gene3D" id="3.30.300.30">
    <property type="match status" value="1"/>
</dbReference>
<name>A0ABV5N6D1_9ACTN</name>
<dbReference type="Proteomes" id="UP001589709">
    <property type="component" value="Unassembled WGS sequence"/>
</dbReference>
<feature type="domain" description="AMP-binding enzyme C-terminal" evidence="2">
    <location>
        <begin position="415"/>
        <end position="490"/>
    </location>
</feature>
<reference evidence="3 4" key="1">
    <citation type="submission" date="2024-09" db="EMBL/GenBank/DDBJ databases">
        <authorList>
            <person name="Sun Q."/>
            <person name="Mori K."/>
        </authorList>
    </citation>
    <scope>NUCLEOTIDE SEQUENCE [LARGE SCALE GENOMIC DNA]</scope>
    <source>
        <strain evidence="3 4">JCM 6917</strain>
    </source>
</reference>
<evidence type="ECO:0000259" key="1">
    <source>
        <dbReference type="Pfam" id="PF00501"/>
    </source>
</evidence>
<dbReference type="PANTHER" id="PTHR43767">
    <property type="entry name" value="LONG-CHAIN-FATTY-ACID--COA LIGASE"/>
    <property type="match status" value="1"/>
</dbReference>
<evidence type="ECO:0000313" key="3">
    <source>
        <dbReference type="EMBL" id="MFB9465820.1"/>
    </source>
</evidence>
<organism evidence="3 4">
    <name type="scientific">Streptomyces cinereospinus</name>
    <dbReference type="NCBI Taxonomy" id="285561"/>
    <lineage>
        <taxon>Bacteria</taxon>
        <taxon>Bacillati</taxon>
        <taxon>Actinomycetota</taxon>
        <taxon>Actinomycetes</taxon>
        <taxon>Kitasatosporales</taxon>
        <taxon>Streptomycetaceae</taxon>
        <taxon>Streptomyces</taxon>
    </lineage>
</organism>
<dbReference type="InterPro" id="IPR025110">
    <property type="entry name" value="AMP-bd_C"/>
</dbReference>
<proteinExistence type="predicted"/>
<dbReference type="InterPro" id="IPR020845">
    <property type="entry name" value="AMP-binding_CS"/>
</dbReference>
<keyword evidence="4" id="KW-1185">Reference proteome</keyword>
<dbReference type="Pfam" id="PF13193">
    <property type="entry name" value="AMP-binding_C"/>
    <property type="match status" value="1"/>
</dbReference>
<dbReference type="InterPro" id="IPR050237">
    <property type="entry name" value="ATP-dep_AMP-bd_enzyme"/>
</dbReference>
<dbReference type="CDD" id="cd04433">
    <property type="entry name" value="AFD_class_I"/>
    <property type="match status" value="1"/>
</dbReference>
<dbReference type="SUPFAM" id="SSF56801">
    <property type="entry name" value="Acetyl-CoA synthetase-like"/>
    <property type="match status" value="1"/>
</dbReference>
<dbReference type="InterPro" id="IPR045851">
    <property type="entry name" value="AMP-bd_C_sf"/>
</dbReference>
<dbReference type="PANTHER" id="PTHR43767:SF10">
    <property type="entry name" value="SURFACTIN SYNTHASE SUBUNIT 1"/>
    <property type="match status" value="1"/>
</dbReference>
<accession>A0ABV5N6D1</accession>
<dbReference type="Pfam" id="PF00501">
    <property type="entry name" value="AMP-binding"/>
    <property type="match status" value="1"/>
</dbReference>
<dbReference type="RefSeq" id="WP_381348639.1">
    <property type="nucleotide sequence ID" value="NZ_JBHMCY010000054.1"/>
</dbReference>
<dbReference type="InterPro" id="IPR042099">
    <property type="entry name" value="ANL_N_sf"/>
</dbReference>